<reference evidence="2" key="1">
    <citation type="submission" date="2021-06" db="EMBL/GenBank/DDBJ databases">
        <authorList>
            <person name="Kallberg Y."/>
            <person name="Tangrot J."/>
            <person name="Rosling A."/>
        </authorList>
    </citation>
    <scope>NUCLEOTIDE SEQUENCE</scope>
    <source>
        <strain evidence="2">IA702</strain>
    </source>
</reference>
<organism evidence="2 3">
    <name type="scientific">Paraglomus occultum</name>
    <dbReference type="NCBI Taxonomy" id="144539"/>
    <lineage>
        <taxon>Eukaryota</taxon>
        <taxon>Fungi</taxon>
        <taxon>Fungi incertae sedis</taxon>
        <taxon>Mucoromycota</taxon>
        <taxon>Glomeromycotina</taxon>
        <taxon>Glomeromycetes</taxon>
        <taxon>Paraglomerales</taxon>
        <taxon>Paraglomeraceae</taxon>
        <taxon>Paraglomus</taxon>
    </lineage>
</organism>
<accession>A0A9N8WUS3</accession>
<evidence type="ECO:0000259" key="1">
    <source>
        <dbReference type="Pfam" id="PF05347"/>
    </source>
</evidence>
<dbReference type="InterPro" id="IPR008011">
    <property type="entry name" value="Complex1_LYR_dom"/>
</dbReference>
<proteinExistence type="predicted"/>
<gene>
    <name evidence="2" type="ORF">POCULU_LOCUS2271</name>
</gene>
<dbReference type="EMBL" id="CAJVPJ010000205">
    <property type="protein sequence ID" value="CAG8494931.1"/>
    <property type="molecule type" value="Genomic_DNA"/>
</dbReference>
<dbReference type="Pfam" id="PF05347">
    <property type="entry name" value="Complex1_LYR"/>
    <property type="match status" value="1"/>
</dbReference>
<name>A0A9N8WUS3_9GLOM</name>
<evidence type="ECO:0000313" key="2">
    <source>
        <dbReference type="EMBL" id="CAG8494931.1"/>
    </source>
</evidence>
<comment type="caution">
    <text evidence="2">The sequence shown here is derived from an EMBL/GenBank/DDBJ whole genome shotgun (WGS) entry which is preliminary data.</text>
</comment>
<keyword evidence="3" id="KW-1185">Reference proteome</keyword>
<dbReference type="Proteomes" id="UP000789572">
    <property type="component" value="Unassembled WGS sequence"/>
</dbReference>
<protein>
    <submittedName>
        <fullName evidence="2">5220_t:CDS:1</fullName>
    </submittedName>
</protein>
<evidence type="ECO:0000313" key="3">
    <source>
        <dbReference type="Proteomes" id="UP000789572"/>
    </source>
</evidence>
<sequence>MRSKSEVFSLYRALIRAGDASVLHSRPAVYDVRRRLRQAFNEYRYVDDEKEQDDLFERGENMKRLFKIAARRGGPEHKSIVNLCEMAFFDKLYARR</sequence>
<feature type="domain" description="Complex 1 LYR protein" evidence="1">
    <location>
        <begin position="6"/>
        <end position="60"/>
    </location>
</feature>
<dbReference type="AlphaFoldDB" id="A0A9N8WUS3"/>
<dbReference type="OrthoDB" id="190098at2759"/>